<accession>A0A645D4J1</accession>
<feature type="transmembrane region" description="Helical" evidence="1">
    <location>
        <begin position="102"/>
        <end position="123"/>
    </location>
</feature>
<keyword evidence="1" id="KW-0812">Transmembrane</keyword>
<keyword evidence="1" id="KW-0472">Membrane</keyword>
<evidence type="ECO:0000313" key="2">
    <source>
        <dbReference type="EMBL" id="MPM83988.1"/>
    </source>
</evidence>
<sequence>MNKMVQDVLASFKTVLFRHALFSLCVVSLVLILQGFGSALIWAAGCAWGFIDTLMMFHGVRKGMTRDGEGSLQEMHRTLLKRLAFAVILVMVMLKLESGVFGVFMGFILSHIFLLCNLIIIAGRKR</sequence>
<name>A0A645D4J1_9ZZZZ</name>
<proteinExistence type="predicted"/>
<dbReference type="AlphaFoldDB" id="A0A645D4J1"/>
<organism evidence="2">
    <name type="scientific">bioreactor metagenome</name>
    <dbReference type="NCBI Taxonomy" id="1076179"/>
    <lineage>
        <taxon>unclassified sequences</taxon>
        <taxon>metagenomes</taxon>
        <taxon>ecological metagenomes</taxon>
    </lineage>
</organism>
<reference evidence="2" key="1">
    <citation type="submission" date="2019-08" db="EMBL/GenBank/DDBJ databases">
        <authorList>
            <person name="Kucharzyk K."/>
            <person name="Murdoch R.W."/>
            <person name="Higgins S."/>
            <person name="Loffler F."/>
        </authorList>
    </citation>
    <scope>NUCLEOTIDE SEQUENCE</scope>
</reference>
<dbReference type="EMBL" id="VSSQ01032655">
    <property type="protein sequence ID" value="MPM83988.1"/>
    <property type="molecule type" value="Genomic_DNA"/>
</dbReference>
<comment type="caution">
    <text evidence="2">The sequence shown here is derived from an EMBL/GenBank/DDBJ whole genome shotgun (WGS) entry which is preliminary data.</text>
</comment>
<feature type="transmembrane region" description="Helical" evidence="1">
    <location>
        <begin position="12"/>
        <end position="33"/>
    </location>
</feature>
<evidence type="ECO:0000256" key="1">
    <source>
        <dbReference type="SAM" id="Phobius"/>
    </source>
</evidence>
<protein>
    <submittedName>
        <fullName evidence="2">Uncharacterized protein</fullName>
    </submittedName>
</protein>
<keyword evidence="1" id="KW-1133">Transmembrane helix</keyword>
<gene>
    <name evidence="2" type="ORF">SDC9_131058</name>
</gene>